<dbReference type="Proteomes" id="UP001221763">
    <property type="component" value="Unassembled WGS sequence"/>
</dbReference>
<accession>A0ABT5L9H6</accession>
<proteinExistence type="predicted"/>
<evidence type="ECO:0000313" key="1">
    <source>
        <dbReference type="EMBL" id="MDC9032242.1"/>
    </source>
</evidence>
<name>A0ABT5L9H6_9MOLU</name>
<comment type="caution">
    <text evidence="1">The sequence shown here is derived from an EMBL/GenBank/DDBJ whole genome shotgun (WGS) entry which is preliminary data.</text>
</comment>
<protein>
    <submittedName>
        <fullName evidence="1">ATPase</fullName>
    </submittedName>
</protein>
<organism evidence="1 2">
    <name type="scientific">Columbia Basin potato purple top phytoplasma</name>
    <dbReference type="NCBI Taxonomy" id="307134"/>
    <lineage>
        <taxon>Bacteria</taxon>
        <taxon>Bacillati</taxon>
        <taxon>Mycoplasmatota</taxon>
        <taxon>Mollicutes</taxon>
        <taxon>Acholeplasmatales</taxon>
        <taxon>Acholeplasmataceae</taxon>
        <taxon>Candidatus Phytoplasma</taxon>
        <taxon>16SrVI (Clover proliferation group)</taxon>
    </lineage>
</organism>
<sequence>MHIIEPFYGRKTFQIKLKTLDYSEAHLFYSKASLEDKIFFIVFSAITFLSSKNR</sequence>
<evidence type="ECO:0000313" key="2">
    <source>
        <dbReference type="Proteomes" id="UP001221763"/>
    </source>
</evidence>
<dbReference type="EMBL" id="JANHJP010000010">
    <property type="protein sequence ID" value="MDC9032242.1"/>
    <property type="molecule type" value="Genomic_DNA"/>
</dbReference>
<keyword evidence="2" id="KW-1185">Reference proteome</keyword>
<gene>
    <name evidence="1" type="ORF">M8044_000465</name>
</gene>
<dbReference type="RefSeq" id="WP_273585427.1">
    <property type="nucleotide sequence ID" value="NZ_JANHJP010000010.1"/>
</dbReference>
<reference evidence="1 2" key="1">
    <citation type="journal article" date="2023" name="Plant">
        <title>Draft Genome Sequence Resource of CBPPT1, a 'Candidatus Phytoplasma trifolii'-Related Strain Associated with Potato Purple Top Disease in the Columbia Basin, U.S.A.</title>
        <authorList>
            <person name="Wei W."/>
            <person name="Shao J."/>
            <person name="Bottner-Parker K.D."/>
            <person name="Zhao Y."/>
        </authorList>
    </citation>
    <scope>NUCLEOTIDE SEQUENCE [LARGE SCALE GENOMIC DNA]</scope>
    <source>
        <strain evidence="1 2">CBPPT1</strain>
    </source>
</reference>